<keyword evidence="3" id="KW-1185">Reference proteome</keyword>
<dbReference type="Gene3D" id="3.40.710.10">
    <property type="entry name" value="DD-peptidase/beta-lactamase superfamily"/>
    <property type="match status" value="1"/>
</dbReference>
<name>A0A1V4I4P2_9CLOT</name>
<evidence type="ECO:0000313" key="2">
    <source>
        <dbReference type="EMBL" id="OPJ54951.1"/>
    </source>
</evidence>
<dbReference type="PANTHER" id="PTHR43283:SF3">
    <property type="entry name" value="BETA-LACTAMASE FAMILY PROTEIN (AFU_ORTHOLOGUE AFUA_5G07500)"/>
    <property type="match status" value="1"/>
</dbReference>
<accession>A0A1V4I4P2</accession>
<protein>
    <submittedName>
        <fullName evidence="2">Esterase EstB</fullName>
        <ecNumber evidence="2">3.1.1.-</ecNumber>
    </submittedName>
</protein>
<dbReference type="EC" id="3.1.1.-" evidence="2"/>
<feature type="domain" description="Beta-lactamase-related" evidence="1">
    <location>
        <begin position="20"/>
        <end position="383"/>
    </location>
</feature>
<dbReference type="InterPro" id="IPR012338">
    <property type="entry name" value="Beta-lactam/transpept-like"/>
</dbReference>
<organism evidence="2 3">
    <name type="scientific">Clostridium oryzae</name>
    <dbReference type="NCBI Taxonomy" id="1450648"/>
    <lineage>
        <taxon>Bacteria</taxon>
        <taxon>Bacillati</taxon>
        <taxon>Bacillota</taxon>
        <taxon>Clostridia</taxon>
        <taxon>Eubacteriales</taxon>
        <taxon>Clostridiaceae</taxon>
        <taxon>Clostridium</taxon>
    </lineage>
</organism>
<dbReference type="Pfam" id="PF00144">
    <property type="entry name" value="Beta-lactamase"/>
    <property type="match status" value="1"/>
</dbReference>
<keyword evidence="2" id="KW-0378">Hydrolase</keyword>
<sequence>MDEGAIEMLGETEINQIKKVLRDNIDNSELAGANLMIIKEGKEIFYHEDGLADREAGLPIKRDSIFRLYSMTKPITAAAVMILLERGEIDLYEPVSKYLPGFKNQLVAEGDSLAPALREVVLKDLLSMTSGLVYGGTGNRAEREVDALFHEIDSRLLGSWPMSTVEAMNKLGKCTLAFQPGTFWQYGTSADVLGAVVEVVSGMRFGEFLKKEIFEPLGMQDTGFWVPKEKRQRLVKTYADNGSGDLVLYAGNHLGIVHQMDRDPAFESGGAGLASTIDDYASFTRMLMNKGTLDGVQILRPRTVKYLTSGTLNAEQQKGLDLWTTLCGHSYGNLMRVRTDCGKAGDLGSIGEYGWDGWLGPYFCNCPNDQLTFLFMMQKTDTGTTTLTRKLRNIIFSTCCE</sequence>
<evidence type="ECO:0000313" key="3">
    <source>
        <dbReference type="Proteomes" id="UP000190080"/>
    </source>
</evidence>
<dbReference type="STRING" id="1450648.CLORY_44860"/>
<reference evidence="2 3" key="1">
    <citation type="submission" date="2017-03" db="EMBL/GenBank/DDBJ databases">
        <title>Genome sequence of Clostridium oryzae DSM 28571.</title>
        <authorList>
            <person name="Poehlein A."/>
            <person name="Daniel R."/>
        </authorList>
    </citation>
    <scope>NUCLEOTIDE SEQUENCE [LARGE SCALE GENOMIC DNA]</scope>
    <source>
        <strain evidence="2 3">DSM 28571</strain>
    </source>
</reference>
<dbReference type="EMBL" id="MZGV01000122">
    <property type="protein sequence ID" value="OPJ54951.1"/>
    <property type="molecule type" value="Genomic_DNA"/>
</dbReference>
<proteinExistence type="predicted"/>
<dbReference type="InterPro" id="IPR001466">
    <property type="entry name" value="Beta-lactam-related"/>
</dbReference>
<dbReference type="SUPFAM" id="SSF56601">
    <property type="entry name" value="beta-lactamase/transpeptidase-like"/>
    <property type="match status" value="1"/>
</dbReference>
<gene>
    <name evidence="2" type="primary">estB_2</name>
    <name evidence="2" type="ORF">CLORY_44860</name>
</gene>
<dbReference type="Proteomes" id="UP000190080">
    <property type="component" value="Unassembled WGS sequence"/>
</dbReference>
<dbReference type="PANTHER" id="PTHR43283">
    <property type="entry name" value="BETA-LACTAMASE-RELATED"/>
    <property type="match status" value="1"/>
</dbReference>
<dbReference type="AlphaFoldDB" id="A0A1V4I4P2"/>
<dbReference type="InterPro" id="IPR050789">
    <property type="entry name" value="Diverse_Enzym_Activities"/>
</dbReference>
<evidence type="ECO:0000259" key="1">
    <source>
        <dbReference type="Pfam" id="PF00144"/>
    </source>
</evidence>
<comment type="caution">
    <text evidence="2">The sequence shown here is derived from an EMBL/GenBank/DDBJ whole genome shotgun (WGS) entry which is preliminary data.</text>
</comment>
<dbReference type="RefSeq" id="WP_242954488.1">
    <property type="nucleotide sequence ID" value="NZ_MZGV01000122.1"/>
</dbReference>
<dbReference type="GO" id="GO:0016787">
    <property type="term" value="F:hydrolase activity"/>
    <property type="evidence" value="ECO:0007669"/>
    <property type="project" value="UniProtKB-KW"/>
</dbReference>